<keyword evidence="4" id="KW-1185">Reference proteome</keyword>
<dbReference type="InterPro" id="IPR041588">
    <property type="entry name" value="Integrase_H2C2"/>
</dbReference>
<feature type="domain" description="Integrase zinc-binding" evidence="1">
    <location>
        <begin position="312"/>
        <end position="350"/>
    </location>
</feature>
<evidence type="ECO:0000313" key="3">
    <source>
        <dbReference type="EMBL" id="KAJ8959606.1"/>
    </source>
</evidence>
<dbReference type="AlphaFoldDB" id="A0AAV8Z843"/>
<comment type="caution">
    <text evidence="3">The sequence shown here is derived from an EMBL/GenBank/DDBJ whole genome shotgun (WGS) entry which is preliminary data.</text>
</comment>
<dbReference type="EMBL" id="JAPWTK010000012">
    <property type="protein sequence ID" value="KAJ8959606.1"/>
    <property type="molecule type" value="Genomic_DNA"/>
</dbReference>
<evidence type="ECO:0000259" key="2">
    <source>
        <dbReference type="Pfam" id="PF22938"/>
    </source>
</evidence>
<proteinExistence type="predicted"/>
<sequence>MLKPPTYDGQSSWSMYRRQFEAAAKANGWTPQEMATSLVISLRGQALEILQSIPEEQQNDYDRIVGALEIRYGHKYLRQVYQSQIKSRQQRSNESLQEYEADIERLIHLAYPQAPKEFLEQIGIQTFIDGLLDTEMQQALRLGRHATISDALIAALEFKAAKEASRNYKPLVRQVKFEECQRKQDTDEYAGQEWSLPFPKARISLQITTERFGKRQLIKVAMQRENQDAQVREMSDQHLFVDNMMNESVISRNKNRSICVDVMDRLKEFYLYGTTIKGYWAQWSSLCLRDGLLHRRWESHDGVSAVYQLVLPKARIHQVLEELHNSPTGGHFGVTRTLARHESTTYTPSMLTSGREMKLPTDLILGRPLEENQERSLPEFVENLRERMDQIHRFAREKLKIHSDKMKQRLDTTSTETAFKPGDAVWLYAPKRTKGKSPKLQSNWEGPYTIIRKINDLVYRIQLSPRSKPKVVHLERLARYTGYNPPDWFVVEDPPPKTEDSVIRDE</sequence>
<accession>A0AAV8Z843</accession>
<dbReference type="Pfam" id="PF17921">
    <property type="entry name" value="Integrase_H2C2"/>
    <property type="match status" value="1"/>
</dbReference>
<name>A0AAV8Z843_9CUCU</name>
<gene>
    <name evidence="3" type="ORF">NQ318_021792</name>
</gene>
<dbReference type="InterPro" id="IPR054465">
    <property type="entry name" value="Integrase_p58-like_C"/>
</dbReference>
<reference evidence="3" key="1">
    <citation type="journal article" date="2023" name="Insect Mol. Biol.">
        <title>Genome sequencing provides insights into the evolution of gene families encoding plant cell wall-degrading enzymes in longhorned beetles.</title>
        <authorList>
            <person name="Shin N.R."/>
            <person name="Okamura Y."/>
            <person name="Kirsch R."/>
            <person name="Pauchet Y."/>
        </authorList>
    </citation>
    <scope>NUCLEOTIDE SEQUENCE</scope>
    <source>
        <strain evidence="3">AMC_N1</strain>
    </source>
</reference>
<dbReference type="PANTHER" id="PTHR45823:SF1">
    <property type="entry name" value="T-SNARE COILED-COIL HOMOLOGY DOMAIN-CONTAINING PROTEIN"/>
    <property type="match status" value="1"/>
</dbReference>
<dbReference type="Gene3D" id="1.10.340.70">
    <property type="match status" value="1"/>
</dbReference>
<dbReference type="Pfam" id="PF22938">
    <property type="entry name" value="Integrase_p58_C"/>
    <property type="match status" value="1"/>
</dbReference>
<dbReference type="PANTHER" id="PTHR45823">
    <property type="entry name" value="T-SNARE COILED-COIL HOMOLOGY DOMAIN-CONTAINING PROTEIN"/>
    <property type="match status" value="1"/>
</dbReference>
<feature type="domain" description="Integrase p58-like C-terminal" evidence="2">
    <location>
        <begin position="446"/>
        <end position="478"/>
    </location>
</feature>
<protein>
    <submittedName>
        <fullName evidence="3">Uncharacterized protein</fullName>
    </submittedName>
</protein>
<evidence type="ECO:0000259" key="1">
    <source>
        <dbReference type="Pfam" id="PF17921"/>
    </source>
</evidence>
<dbReference type="Proteomes" id="UP001162162">
    <property type="component" value="Unassembled WGS sequence"/>
</dbReference>
<dbReference type="FunFam" id="1.10.340.70:FF:000001">
    <property type="entry name" value="Retrovirus-related Pol polyprotein from transposon gypsy-like Protein"/>
    <property type="match status" value="1"/>
</dbReference>
<evidence type="ECO:0000313" key="4">
    <source>
        <dbReference type="Proteomes" id="UP001162162"/>
    </source>
</evidence>
<organism evidence="3 4">
    <name type="scientific">Aromia moschata</name>
    <dbReference type="NCBI Taxonomy" id="1265417"/>
    <lineage>
        <taxon>Eukaryota</taxon>
        <taxon>Metazoa</taxon>
        <taxon>Ecdysozoa</taxon>
        <taxon>Arthropoda</taxon>
        <taxon>Hexapoda</taxon>
        <taxon>Insecta</taxon>
        <taxon>Pterygota</taxon>
        <taxon>Neoptera</taxon>
        <taxon>Endopterygota</taxon>
        <taxon>Coleoptera</taxon>
        <taxon>Polyphaga</taxon>
        <taxon>Cucujiformia</taxon>
        <taxon>Chrysomeloidea</taxon>
        <taxon>Cerambycidae</taxon>
        <taxon>Cerambycinae</taxon>
        <taxon>Callichromatini</taxon>
        <taxon>Aromia</taxon>
    </lineage>
</organism>